<dbReference type="AlphaFoldDB" id="A0A0M0G1F0"/>
<gene>
    <name evidence="2" type="ORF">AF331_15535</name>
</gene>
<dbReference type="RefSeq" id="WP_053429017.1">
    <property type="nucleotide sequence ID" value="NZ_JAUKEF010000002.1"/>
</dbReference>
<feature type="domain" description="DUF1659" evidence="1">
    <location>
        <begin position="5"/>
        <end position="71"/>
    </location>
</feature>
<keyword evidence="3" id="KW-1185">Reference proteome</keyword>
<dbReference type="STRING" id="189381.GCA_900166615_01963"/>
<organism evidence="2 3">
    <name type="scientific">Rossellomorea marisflavi</name>
    <dbReference type="NCBI Taxonomy" id="189381"/>
    <lineage>
        <taxon>Bacteria</taxon>
        <taxon>Bacillati</taxon>
        <taxon>Bacillota</taxon>
        <taxon>Bacilli</taxon>
        <taxon>Bacillales</taxon>
        <taxon>Bacillaceae</taxon>
        <taxon>Rossellomorea</taxon>
    </lineage>
</organism>
<proteinExistence type="predicted"/>
<protein>
    <recommendedName>
        <fullName evidence="1">DUF1659 domain-containing protein</fullName>
    </recommendedName>
</protein>
<dbReference type="Proteomes" id="UP000037405">
    <property type="component" value="Unassembled WGS sequence"/>
</dbReference>
<reference evidence="3" key="1">
    <citation type="submission" date="2015-07" db="EMBL/GenBank/DDBJ databases">
        <title>Fjat-14235 jcm11544.</title>
        <authorList>
            <person name="Liu B."/>
            <person name="Wang J."/>
            <person name="Zhu Y."/>
            <person name="Liu G."/>
            <person name="Chen Q."/>
            <person name="Chen Z."/>
            <person name="Lan J."/>
            <person name="Che J."/>
            <person name="Ge C."/>
            <person name="Shi H."/>
            <person name="Pan Z."/>
            <person name="Liu X."/>
        </authorList>
    </citation>
    <scope>NUCLEOTIDE SEQUENCE [LARGE SCALE GENOMIC DNA]</scope>
    <source>
        <strain evidence="3">JCM 11544</strain>
    </source>
</reference>
<dbReference type="EMBL" id="LGUE01000005">
    <property type="protein sequence ID" value="KON83593.1"/>
    <property type="molecule type" value="Genomic_DNA"/>
</dbReference>
<dbReference type="InterPro" id="IPR012454">
    <property type="entry name" value="DUF1659"/>
</dbReference>
<dbReference type="Pfam" id="PF07872">
    <property type="entry name" value="DUF1659"/>
    <property type="match status" value="1"/>
</dbReference>
<evidence type="ECO:0000259" key="1">
    <source>
        <dbReference type="Pfam" id="PF07872"/>
    </source>
</evidence>
<comment type="caution">
    <text evidence="2">The sequence shown here is derived from an EMBL/GenBank/DDBJ whole genome shotgun (WGS) entry which is preliminary data.</text>
</comment>
<evidence type="ECO:0000313" key="2">
    <source>
        <dbReference type="EMBL" id="KON83593.1"/>
    </source>
</evidence>
<sequence>MAAIDLKDTRIRFQFYKGLDGDGKPVFEYKSYSYINGTASADDVNSTADSLAGLSEKTLSNVEVVKRFDVNA</sequence>
<accession>A0A0M0G1F0</accession>
<evidence type="ECO:0000313" key="3">
    <source>
        <dbReference type="Proteomes" id="UP000037405"/>
    </source>
</evidence>
<dbReference type="PATRIC" id="fig|189381.12.peg.4081"/>
<name>A0A0M0G1F0_9BACI</name>
<dbReference type="OrthoDB" id="48766at2"/>